<dbReference type="PANTHER" id="PTHR16166">
    <property type="entry name" value="VACUOLAR PROTEIN SORTING-ASSOCIATED PROTEIN VPS13"/>
    <property type="match status" value="1"/>
</dbReference>
<evidence type="ECO:0000313" key="4">
    <source>
        <dbReference type="EMBL" id="MBW0573786.1"/>
    </source>
</evidence>
<dbReference type="AlphaFoldDB" id="A0A9Q3PUI0"/>
<evidence type="ECO:0000256" key="2">
    <source>
        <dbReference type="ARBA" id="ARBA00022448"/>
    </source>
</evidence>
<dbReference type="GO" id="GO:0007005">
    <property type="term" value="P:mitochondrion organization"/>
    <property type="evidence" value="ECO:0007669"/>
    <property type="project" value="TreeGrafter"/>
</dbReference>
<dbReference type="InterPro" id="IPR026847">
    <property type="entry name" value="VPS13"/>
</dbReference>
<organism evidence="4 5">
    <name type="scientific">Austropuccinia psidii MF-1</name>
    <dbReference type="NCBI Taxonomy" id="1389203"/>
    <lineage>
        <taxon>Eukaryota</taxon>
        <taxon>Fungi</taxon>
        <taxon>Dikarya</taxon>
        <taxon>Basidiomycota</taxon>
        <taxon>Pucciniomycotina</taxon>
        <taxon>Pucciniomycetes</taxon>
        <taxon>Pucciniales</taxon>
        <taxon>Sphaerophragmiaceae</taxon>
        <taxon>Austropuccinia</taxon>
    </lineage>
</organism>
<evidence type="ECO:0000256" key="1">
    <source>
        <dbReference type="ARBA" id="ARBA00006545"/>
    </source>
</evidence>
<proteinExistence type="inferred from homology"/>
<feature type="non-terminal residue" evidence="4">
    <location>
        <position position="1"/>
    </location>
</feature>
<dbReference type="Proteomes" id="UP000765509">
    <property type="component" value="Unassembled WGS sequence"/>
</dbReference>
<feature type="domain" description="Chorein N-terminal" evidence="3">
    <location>
        <begin position="15"/>
        <end position="155"/>
    </location>
</feature>
<evidence type="ECO:0000313" key="5">
    <source>
        <dbReference type="Proteomes" id="UP000765509"/>
    </source>
</evidence>
<dbReference type="GO" id="GO:0045324">
    <property type="term" value="P:late endosome to vacuole transport"/>
    <property type="evidence" value="ECO:0007669"/>
    <property type="project" value="TreeGrafter"/>
</dbReference>
<dbReference type="GO" id="GO:0006623">
    <property type="term" value="P:protein targeting to vacuole"/>
    <property type="evidence" value="ECO:0007669"/>
    <property type="project" value="TreeGrafter"/>
</dbReference>
<name>A0A9Q3PUI0_9BASI</name>
<accession>A0A9Q3PUI0</accession>
<evidence type="ECO:0000259" key="3">
    <source>
        <dbReference type="Pfam" id="PF12624"/>
    </source>
</evidence>
<dbReference type="EMBL" id="AVOT02092817">
    <property type="protein sequence ID" value="MBW0573786.1"/>
    <property type="molecule type" value="Genomic_DNA"/>
</dbReference>
<protein>
    <recommendedName>
        <fullName evidence="3">Chorein N-terminal domain-containing protein</fullName>
    </recommendedName>
</protein>
<keyword evidence="2" id="KW-0813">Transport</keyword>
<keyword evidence="5" id="KW-1185">Reference proteome</keyword>
<dbReference type="InterPro" id="IPR026854">
    <property type="entry name" value="VPS13_N"/>
</dbReference>
<dbReference type="OrthoDB" id="428159at2759"/>
<reference evidence="4" key="1">
    <citation type="submission" date="2021-03" db="EMBL/GenBank/DDBJ databases">
        <title>Draft genome sequence of rust myrtle Austropuccinia psidii MF-1, a brazilian biotype.</title>
        <authorList>
            <person name="Quecine M.C."/>
            <person name="Pachon D.M.R."/>
            <person name="Bonatelli M.L."/>
            <person name="Correr F.H."/>
            <person name="Franceschini L.M."/>
            <person name="Leite T.F."/>
            <person name="Margarido G.R.A."/>
            <person name="Almeida C.A."/>
            <person name="Ferrarezi J.A."/>
            <person name="Labate C.A."/>
        </authorList>
    </citation>
    <scope>NUCLEOTIDE SEQUENCE</scope>
    <source>
        <strain evidence="4">MF-1</strain>
    </source>
</reference>
<dbReference type="GO" id="GO:0045053">
    <property type="term" value="P:protein retention in Golgi apparatus"/>
    <property type="evidence" value="ECO:0007669"/>
    <property type="project" value="TreeGrafter"/>
</dbReference>
<comment type="similarity">
    <text evidence="1">Belongs to the VPS13 family.</text>
</comment>
<comment type="caution">
    <text evidence="4">The sequence shown here is derived from an EMBL/GenBank/DDBJ whole genome shotgun (WGS) entry which is preliminary data.</text>
</comment>
<dbReference type="Pfam" id="PF12624">
    <property type="entry name" value="VPS13_N"/>
    <property type="match status" value="1"/>
</dbReference>
<gene>
    <name evidence="4" type="ORF">O181_113501</name>
</gene>
<dbReference type="PANTHER" id="PTHR16166:SF93">
    <property type="entry name" value="INTERMEMBRANE LIPID TRANSFER PROTEIN VPS13"/>
    <property type="match status" value="1"/>
</dbReference>
<sequence length="240" mass="26414">CGQRRDRKLGANSSSRPVKAAIDNIYLLAIPSSKNKFDPEDDERRKQATQMEKLENSELLLSSTAGTPGNMSIEEAEKNELFVAAVTNNILDNHQLRIKNVHVCYEDKISVPGHPFLIGLTLAELSAVSTGENFGTSSIVGSNAGIHKSTSLDSLATRYHAQALWSFAIAATKHEVHQRAYKCTWDCFRKLSISDDRSVHDIISWVFDGFSADALQQTNNMELGLVLVGVRVSDGPIRKS</sequence>